<dbReference type="AlphaFoldDB" id="C1E0H3"/>
<dbReference type="GeneID" id="8240756"/>
<dbReference type="OMA" id="VAWECGG"/>
<sequence>MHATAILSATTAHVTHVCNTRDPTGNARRAPASLRRARVGAPRIARLGARSVRGAMVDDDPPELPDYDVVTLGPLEVSAIALSARDWKGGSDDANCYVAAVDRGYLLIAAHEPSELKLMKEYQGYWAMSEAATLPGVRAPVVYSIVDVDAAGGSVKDAARALVAEAGGVEPDVLCVASETADVEALANSVKVAWELGACPGMVAVDGFDAARLEKFVEALSDTPGVHVAFNRVVYSLADRTAEKNGVLATCKRLGVGIVAASPLGEGSRVTNTTHGECDQALVRLLAFLGAMVGGGVQQSPLQVALNYVMSKGAVPEVETRMGSVAWECGGSMLWRLDENAVGILDERCEAVEKGETGDGGGPALA</sequence>
<dbReference type="STRING" id="296587.C1E0H3"/>
<dbReference type="Proteomes" id="UP000002009">
    <property type="component" value="Chromosome 2"/>
</dbReference>
<dbReference type="InParanoid" id="C1E0H3"/>
<feature type="domain" description="NADP-dependent oxidoreductase" evidence="1">
    <location>
        <begin position="203"/>
        <end position="312"/>
    </location>
</feature>
<proteinExistence type="predicted"/>
<protein>
    <recommendedName>
        <fullName evidence="1">NADP-dependent oxidoreductase domain-containing protein</fullName>
    </recommendedName>
</protein>
<dbReference type="SUPFAM" id="SSF51430">
    <property type="entry name" value="NAD(P)-linked oxidoreductase"/>
    <property type="match status" value="1"/>
</dbReference>
<dbReference type="OrthoDB" id="37537at2759"/>
<dbReference type="InterPro" id="IPR036812">
    <property type="entry name" value="NAD(P)_OxRdtase_dom_sf"/>
</dbReference>
<dbReference type="InterPro" id="IPR023210">
    <property type="entry name" value="NADP_OxRdtase_dom"/>
</dbReference>
<dbReference type="Pfam" id="PF00248">
    <property type="entry name" value="Aldo_ket_red"/>
    <property type="match status" value="1"/>
</dbReference>
<accession>C1E0H3</accession>
<organism evidence="2 3">
    <name type="scientific">Micromonas commoda (strain RCC299 / NOUM17 / CCMP2709)</name>
    <name type="common">Picoplanktonic green alga</name>
    <dbReference type="NCBI Taxonomy" id="296587"/>
    <lineage>
        <taxon>Eukaryota</taxon>
        <taxon>Viridiplantae</taxon>
        <taxon>Chlorophyta</taxon>
        <taxon>Mamiellophyceae</taxon>
        <taxon>Mamiellales</taxon>
        <taxon>Mamiellaceae</taxon>
        <taxon>Micromonas</taxon>
    </lineage>
</organism>
<dbReference type="RefSeq" id="XP_002499561.1">
    <property type="nucleotide sequence ID" value="XM_002499515.1"/>
</dbReference>
<evidence type="ECO:0000313" key="3">
    <source>
        <dbReference type="Proteomes" id="UP000002009"/>
    </source>
</evidence>
<gene>
    <name evidence="2" type="ORF">MICPUN_56187</name>
</gene>
<evidence type="ECO:0000313" key="2">
    <source>
        <dbReference type="EMBL" id="ACO60819.1"/>
    </source>
</evidence>
<name>C1E0H3_MICCC</name>
<dbReference type="EMBL" id="CP001323">
    <property type="protein sequence ID" value="ACO60819.1"/>
    <property type="molecule type" value="Genomic_DNA"/>
</dbReference>
<dbReference type="Gene3D" id="3.20.20.100">
    <property type="entry name" value="NADP-dependent oxidoreductase domain"/>
    <property type="match status" value="1"/>
</dbReference>
<reference evidence="2 3" key="1">
    <citation type="journal article" date="2009" name="Science">
        <title>Green evolution and dynamic adaptations revealed by genomes of the marine picoeukaryotes Micromonas.</title>
        <authorList>
            <person name="Worden A.Z."/>
            <person name="Lee J.H."/>
            <person name="Mock T."/>
            <person name="Rouze P."/>
            <person name="Simmons M.P."/>
            <person name="Aerts A.L."/>
            <person name="Allen A.E."/>
            <person name="Cuvelier M.L."/>
            <person name="Derelle E."/>
            <person name="Everett M.V."/>
            <person name="Foulon E."/>
            <person name="Grimwood J."/>
            <person name="Gundlach H."/>
            <person name="Henrissat B."/>
            <person name="Napoli C."/>
            <person name="McDonald S.M."/>
            <person name="Parker M.S."/>
            <person name="Rombauts S."/>
            <person name="Salamov A."/>
            <person name="Von Dassow P."/>
            <person name="Badger J.H."/>
            <person name="Coutinho P.M."/>
            <person name="Demir E."/>
            <person name="Dubchak I."/>
            <person name="Gentemann C."/>
            <person name="Eikrem W."/>
            <person name="Gready J.E."/>
            <person name="John U."/>
            <person name="Lanier W."/>
            <person name="Lindquist E.A."/>
            <person name="Lucas S."/>
            <person name="Mayer K.F."/>
            <person name="Moreau H."/>
            <person name="Not F."/>
            <person name="Otillar R."/>
            <person name="Panaud O."/>
            <person name="Pangilinan J."/>
            <person name="Paulsen I."/>
            <person name="Piegu B."/>
            <person name="Poliakov A."/>
            <person name="Robbens S."/>
            <person name="Schmutz J."/>
            <person name="Toulza E."/>
            <person name="Wyss T."/>
            <person name="Zelensky A."/>
            <person name="Zhou K."/>
            <person name="Armbrust E.V."/>
            <person name="Bhattacharya D."/>
            <person name="Goodenough U.W."/>
            <person name="Van de Peer Y."/>
            <person name="Grigoriev I.V."/>
        </authorList>
    </citation>
    <scope>NUCLEOTIDE SEQUENCE [LARGE SCALE GENOMIC DNA]</scope>
    <source>
        <strain evidence="3">RCC299 / NOUM17</strain>
    </source>
</reference>
<dbReference type="KEGG" id="mis:MICPUN_56187"/>
<evidence type="ECO:0000259" key="1">
    <source>
        <dbReference type="Pfam" id="PF00248"/>
    </source>
</evidence>
<keyword evidence="3" id="KW-1185">Reference proteome</keyword>